<dbReference type="Proteomes" id="UP001437256">
    <property type="component" value="Unassembled WGS sequence"/>
</dbReference>
<feature type="compositionally biased region" description="Polar residues" evidence="1">
    <location>
        <begin position="1"/>
        <end position="13"/>
    </location>
</feature>
<evidence type="ECO:0000313" key="2">
    <source>
        <dbReference type="EMBL" id="KAL0057520.1"/>
    </source>
</evidence>
<reference evidence="2 3" key="1">
    <citation type="submission" date="2024-05" db="EMBL/GenBank/DDBJ databases">
        <title>A draft genome resource for the thread blight pathogen Marasmius tenuissimus strain MS-2.</title>
        <authorList>
            <person name="Yulfo-Soto G.E."/>
            <person name="Baruah I.K."/>
            <person name="Amoako-Attah I."/>
            <person name="Bukari Y."/>
            <person name="Meinhardt L.W."/>
            <person name="Bailey B.A."/>
            <person name="Cohen S.P."/>
        </authorList>
    </citation>
    <scope>NUCLEOTIDE SEQUENCE [LARGE SCALE GENOMIC DNA]</scope>
    <source>
        <strain evidence="2 3">MS-2</strain>
    </source>
</reference>
<protein>
    <submittedName>
        <fullName evidence="2">Uncharacterized protein</fullName>
    </submittedName>
</protein>
<accession>A0ABR2Z859</accession>
<name>A0ABR2Z859_9AGAR</name>
<feature type="region of interest" description="Disordered" evidence="1">
    <location>
        <begin position="57"/>
        <end position="78"/>
    </location>
</feature>
<proteinExistence type="predicted"/>
<evidence type="ECO:0000313" key="3">
    <source>
        <dbReference type="Proteomes" id="UP001437256"/>
    </source>
</evidence>
<dbReference type="EMBL" id="JBBXMP010000507">
    <property type="protein sequence ID" value="KAL0057520.1"/>
    <property type="molecule type" value="Genomic_DNA"/>
</dbReference>
<sequence>MMYGTTDGTSTQPGKREHKRMKNKYQVTNKNKPEGQIGALILVEHRTERTATCHTAISHKDPSHEDLPKADPSLHHQLPQNENKSMQLHSWSNHSLPEDPALKNFKSKLQRHLISCILDTDPDAILDEDLYWLAFTSDCFYRRQQFHVHYMSYDCCCKKESIGSQCHPHIMMLTSDPNDPHPYLYARVIGIYHANVLYVGGGPFDKGHEWGWKAKQLPCVHFMDGEDPDAFGFVDPLQVIRVLHMVPSYKYNTTEELLSPKSLARVYEKFYERQYMKEEEEWRHFYNVFPDTNIVESVDYY</sequence>
<comment type="caution">
    <text evidence="2">The sequence shown here is derived from an EMBL/GenBank/DDBJ whole genome shotgun (WGS) entry which is preliminary data.</text>
</comment>
<organism evidence="2 3">
    <name type="scientific">Marasmius tenuissimus</name>
    <dbReference type="NCBI Taxonomy" id="585030"/>
    <lineage>
        <taxon>Eukaryota</taxon>
        <taxon>Fungi</taxon>
        <taxon>Dikarya</taxon>
        <taxon>Basidiomycota</taxon>
        <taxon>Agaricomycotina</taxon>
        <taxon>Agaricomycetes</taxon>
        <taxon>Agaricomycetidae</taxon>
        <taxon>Agaricales</taxon>
        <taxon>Marasmiineae</taxon>
        <taxon>Marasmiaceae</taxon>
        <taxon>Marasmius</taxon>
    </lineage>
</organism>
<feature type="compositionally biased region" description="Basic and acidic residues" evidence="1">
    <location>
        <begin position="58"/>
        <end position="74"/>
    </location>
</feature>
<gene>
    <name evidence="2" type="ORF">AAF712_015841</name>
</gene>
<keyword evidence="3" id="KW-1185">Reference proteome</keyword>
<feature type="region of interest" description="Disordered" evidence="1">
    <location>
        <begin position="1"/>
        <end position="22"/>
    </location>
</feature>
<evidence type="ECO:0000256" key="1">
    <source>
        <dbReference type="SAM" id="MobiDB-lite"/>
    </source>
</evidence>